<dbReference type="PANTHER" id="PTHR31977">
    <property type="entry name" value="UPF0696 PROTEIN C11ORF68"/>
    <property type="match status" value="1"/>
</dbReference>
<dbReference type="InterPro" id="IPR012337">
    <property type="entry name" value="RNaseH-like_sf"/>
</dbReference>
<dbReference type="SUPFAM" id="SSF53098">
    <property type="entry name" value="Ribonuclease H-like"/>
    <property type="match status" value="1"/>
</dbReference>
<evidence type="ECO:0000256" key="1">
    <source>
        <dbReference type="ARBA" id="ARBA00010568"/>
    </source>
</evidence>
<comment type="similarity">
    <text evidence="1">Belongs to the UPF0696 family.</text>
</comment>
<dbReference type="OrthoDB" id="8549808at2"/>
<reference evidence="3 4" key="1">
    <citation type="submission" date="2016-05" db="EMBL/GenBank/DDBJ databases">
        <title>Draft Genome Sequence of Algibacter sp. Strain SK-16 Isolated from the Surface Water of Aburatsubo Inlet.</title>
        <authorList>
            <person name="Wong S.-K."/>
            <person name="Yoshizawa S."/>
            <person name="Nakajima Y."/>
            <person name="Ogura Y."/>
            <person name="Tetsuya H."/>
            <person name="Hamasaki K."/>
        </authorList>
    </citation>
    <scope>NUCLEOTIDE SEQUENCE [LARGE SCALE GENOMIC DNA]</scope>
    <source>
        <strain evidence="3 4">SK-16</strain>
    </source>
</reference>
<dbReference type="InterPro" id="IPR036397">
    <property type="entry name" value="RNaseH_sf"/>
</dbReference>
<dbReference type="Gene3D" id="3.30.420.10">
    <property type="entry name" value="Ribonuclease H-like superfamily/Ribonuclease H"/>
    <property type="match status" value="1"/>
</dbReference>
<dbReference type="Pfam" id="PF08939">
    <property type="entry name" value="Bles03"/>
    <property type="match status" value="1"/>
</dbReference>
<dbReference type="AlphaFoldDB" id="A0A1E5SJ67"/>
<dbReference type="GO" id="GO:0003676">
    <property type="term" value="F:nucleic acid binding"/>
    <property type="evidence" value="ECO:0007669"/>
    <property type="project" value="InterPro"/>
</dbReference>
<dbReference type="Pfam" id="PF13482">
    <property type="entry name" value="RNase_H_2"/>
    <property type="match status" value="1"/>
</dbReference>
<gene>
    <name evidence="3" type="ORF">A8C32_08385</name>
</gene>
<keyword evidence="4" id="KW-1185">Reference proteome</keyword>
<sequence>MNINELDKIWVIIKEATEKGNLGTGAKSATAKSNPNETSKNEKVICVYTYNWLDVDDVMRVEKELRLIGVTSTMFYKTDDDTVNTKYKKSGNKGISKYISHGVNYENIKISLNSLYRVGSNTLKILENLDITNIDNLLNFDTSVKLKNVGISSESILNLKTFALSQMENKIYKKKLLEIPKGNLIYYDIETDLNSSIKEKKVWSIALLFNREYKVFYAENWNEERRILKEFILYLRKISNPILMSYSGNRFDENVVYNSLERYNLNPSYFKNLIHLDLCNLLKASYVFPTKGYGLKEVSSYLGYDFKSKYSSGMFVAGQYISCQRTGDNLPEDIFKYIKDDVYSMKHIVKELNKKRSDVIDLNN</sequence>
<feature type="domain" description="YprB ribonuclease H-like" evidence="2">
    <location>
        <begin position="185"/>
        <end position="352"/>
    </location>
</feature>
<dbReference type="Gene3D" id="3.30.760.10">
    <property type="entry name" value="RNA Cap, Translation Initiation Factor Eif4e"/>
    <property type="match status" value="1"/>
</dbReference>
<evidence type="ECO:0000313" key="3">
    <source>
        <dbReference type="EMBL" id="OEJ99179.1"/>
    </source>
</evidence>
<protein>
    <recommendedName>
        <fullName evidence="2">YprB ribonuclease H-like domain-containing protein</fullName>
    </recommendedName>
</protein>
<dbReference type="EMBL" id="MDJD01000054">
    <property type="protein sequence ID" value="OEJ99179.1"/>
    <property type="molecule type" value="Genomic_DNA"/>
</dbReference>
<dbReference type="PANTHER" id="PTHR31977:SF1">
    <property type="entry name" value="UPF0696 PROTEIN C11ORF68"/>
    <property type="match status" value="1"/>
</dbReference>
<name>A0A1E5SJ67_9FLAO</name>
<evidence type="ECO:0000313" key="4">
    <source>
        <dbReference type="Proteomes" id="UP000095713"/>
    </source>
</evidence>
<organism evidence="3 4">
    <name type="scientific">Flavivirga aquatica</name>
    <dbReference type="NCBI Taxonomy" id="1849968"/>
    <lineage>
        <taxon>Bacteria</taxon>
        <taxon>Pseudomonadati</taxon>
        <taxon>Bacteroidota</taxon>
        <taxon>Flavobacteriia</taxon>
        <taxon>Flavobacteriales</taxon>
        <taxon>Flavobacteriaceae</taxon>
        <taxon>Flavivirga</taxon>
    </lineage>
</organism>
<comment type="caution">
    <text evidence="3">The sequence shown here is derived from an EMBL/GenBank/DDBJ whole genome shotgun (WGS) entry which is preliminary data.</text>
</comment>
<dbReference type="Proteomes" id="UP000095713">
    <property type="component" value="Unassembled WGS sequence"/>
</dbReference>
<dbReference type="InterPro" id="IPR023398">
    <property type="entry name" value="TIF_eIF4e-like"/>
</dbReference>
<dbReference type="InterPro" id="IPR015034">
    <property type="entry name" value="Bles03"/>
</dbReference>
<accession>A0A1E5SJ67</accession>
<dbReference type="InterPro" id="IPR038720">
    <property type="entry name" value="YprB_RNase_H-like_dom"/>
</dbReference>
<dbReference type="STRING" id="1849968.A8C32_08385"/>
<proteinExistence type="inferred from homology"/>
<evidence type="ECO:0000259" key="2">
    <source>
        <dbReference type="Pfam" id="PF13482"/>
    </source>
</evidence>